<evidence type="ECO:0000259" key="1">
    <source>
        <dbReference type="Pfam" id="PF01965"/>
    </source>
</evidence>
<dbReference type="HOGENOM" id="CLU_070319_0_2_11"/>
<dbReference type="InterPro" id="IPR029062">
    <property type="entry name" value="Class_I_gatase-like"/>
</dbReference>
<protein>
    <recommendedName>
        <fullName evidence="1">DJ-1/PfpI domain-containing protein</fullName>
    </recommendedName>
</protein>
<reference evidence="2 3" key="1">
    <citation type="journal article" date="2014" name="BMC Genomics">
        <title>Complete genome sequence of producer of the glycopeptide antibiotic Aculeximycin Kutzneria albida DSM 43870T, a representative of minor genus of Pseudonocardiaceae.</title>
        <authorList>
            <person name="Rebets Y."/>
            <person name="Tokovenko B."/>
            <person name="Lushchyk I."/>
            <person name="Ruckert C."/>
            <person name="Zaburannyi N."/>
            <person name="Bechthold A."/>
            <person name="Kalinowski J."/>
            <person name="Luzhetskyy A."/>
        </authorList>
    </citation>
    <scope>NUCLEOTIDE SEQUENCE [LARGE SCALE GENOMIC DNA]</scope>
    <source>
        <strain evidence="2">DSM 43870</strain>
    </source>
</reference>
<dbReference type="PANTHER" id="PTHR48094">
    <property type="entry name" value="PROTEIN/NUCLEIC ACID DEGLYCASE DJ-1-RELATED"/>
    <property type="match status" value="1"/>
</dbReference>
<dbReference type="eggNOG" id="COG0693">
    <property type="taxonomic scope" value="Bacteria"/>
</dbReference>
<keyword evidence="3" id="KW-1185">Reference proteome</keyword>
<dbReference type="Proteomes" id="UP000019225">
    <property type="component" value="Chromosome"/>
</dbReference>
<evidence type="ECO:0000313" key="3">
    <source>
        <dbReference type="Proteomes" id="UP000019225"/>
    </source>
</evidence>
<dbReference type="KEGG" id="kal:KALB_5847"/>
<dbReference type="SUPFAM" id="SSF52317">
    <property type="entry name" value="Class I glutamine amidotransferase-like"/>
    <property type="match status" value="1"/>
</dbReference>
<proteinExistence type="predicted"/>
<dbReference type="GO" id="GO:0019172">
    <property type="term" value="F:glyoxalase III activity"/>
    <property type="evidence" value="ECO:0007669"/>
    <property type="project" value="TreeGrafter"/>
</dbReference>
<feature type="domain" description="DJ-1/PfpI" evidence="1">
    <location>
        <begin position="30"/>
        <end position="155"/>
    </location>
</feature>
<dbReference type="AlphaFoldDB" id="W5WDH2"/>
<dbReference type="GO" id="GO:0019243">
    <property type="term" value="P:methylglyoxal catabolic process to D-lactate via S-lactoyl-glutathione"/>
    <property type="evidence" value="ECO:0007669"/>
    <property type="project" value="TreeGrafter"/>
</dbReference>
<dbReference type="PATRIC" id="fig|1449976.3.peg.5871"/>
<sequence length="233" mass="24568">MTTIAILLASADSLTLNDGETYSCGYWAEELVGPWRLFTEQGATVLVTTPEGRKATAEPASLVPETASLSQQDCDDIRSFLDEHATELDAPVAASQLDLSAVAGIYVPGGYAPLAQLHDHPEVGTLVTAARERSVPIATVCHGAAALLACRTATSPWPYAGQTITSFSDAEEKTAGMLGKLTWTLEQALREAGAHHQSAEPWSENLTEAPGLITGQNPASCIGVAKALLRQVR</sequence>
<dbReference type="Gene3D" id="3.40.50.880">
    <property type="match status" value="1"/>
</dbReference>
<organism evidence="2 3">
    <name type="scientific">Kutzneria albida DSM 43870</name>
    <dbReference type="NCBI Taxonomy" id="1449976"/>
    <lineage>
        <taxon>Bacteria</taxon>
        <taxon>Bacillati</taxon>
        <taxon>Actinomycetota</taxon>
        <taxon>Actinomycetes</taxon>
        <taxon>Pseudonocardiales</taxon>
        <taxon>Pseudonocardiaceae</taxon>
        <taxon>Kutzneria</taxon>
    </lineage>
</organism>
<gene>
    <name evidence="2" type="ORF">KALB_5847</name>
</gene>
<accession>W5WDH2</accession>
<dbReference type="OrthoDB" id="9792284at2"/>
<dbReference type="STRING" id="1449976.KALB_5847"/>
<dbReference type="Pfam" id="PF01965">
    <property type="entry name" value="DJ-1_PfpI"/>
    <property type="match status" value="1"/>
</dbReference>
<dbReference type="EMBL" id="CP007155">
    <property type="protein sequence ID" value="AHH99208.1"/>
    <property type="molecule type" value="Genomic_DNA"/>
</dbReference>
<evidence type="ECO:0000313" key="2">
    <source>
        <dbReference type="EMBL" id="AHH99208.1"/>
    </source>
</evidence>
<dbReference type="InterPro" id="IPR050325">
    <property type="entry name" value="Prot/Nucl_acid_deglycase"/>
</dbReference>
<name>W5WDH2_9PSEU</name>
<dbReference type="PANTHER" id="PTHR48094:SF22">
    <property type="entry name" value="DJ-1_PFPI DOMAIN-CONTAINING PROTEIN"/>
    <property type="match status" value="1"/>
</dbReference>
<dbReference type="GO" id="GO:0005737">
    <property type="term" value="C:cytoplasm"/>
    <property type="evidence" value="ECO:0007669"/>
    <property type="project" value="TreeGrafter"/>
</dbReference>
<dbReference type="InterPro" id="IPR002818">
    <property type="entry name" value="DJ-1/PfpI"/>
</dbReference>
<dbReference type="CDD" id="cd03141">
    <property type="entry name" value="GATase1_Hsp31_like"/>
    <property type="match status" value="1"/>
</dbReference>
<dbReference type="RefSeq" id="WP_025359136.1">
    <property type="nucleotide sequence ID" value="NZ_CP007155.1"/>
</dbReference>